<dbReference type="AlphaFoldDB" id="A0A2H3NNK4"/>
<evidence type="ECO:0000313" key="12">
    <source>
        <dbReference type="Proteomes" id="UP000221024"/>
    </source>
</evidence>
<dbReference type="PIRSF" id="PIRSF006113">
    <property type="entry name" value="PTP_synth"/>
    <property type="match status" value="1"/>
</dbReference>
<organism evidence="11 12">
    <name type="scientific">Longimonas halophila</name>
    <dbReference type="NCBI Taxonomy" id="1469170"/>
    <lineage>
        <taxon>Bacteria</taxon>
        <taxon>Pseudomonadati</taxon>
        <taxon>Rhodothermota</taxon>
        <taxon>Rhodothermia</taxon>
        <taxon>Rhodothermales</taxon>
        <taxon>Salisaetaceae</taxon>
        <taxon>Longimonas</taxon>
    </lineage>
</organism>
<comment type="similarity">
    <text evidence="2 8">Belongs to the PTPS family. QueD subfamily.</text>
</comment>
<dbReference type="Pfam" id="PF01242">
    <property type="entry name" value="PTPS"/>
    <property type="match status" value="1"/>
</dbReference>
<dbReference type="InterPro" id="IPR038418">
    <property type="entry name" value="6-PTP_synth/QueD_sf"/>
</dbReference>
<dbReference type="EMBL" id="PDEP01000003">
    <property type="protein sequence ID" value="PEN08335.1"/>
    <property type="molecule type" value="Genomic_DNA"/>
</dbReference>
<dbReference type="GO" id="GO:0008616">
    <property type="term" value="P:tRNA queuosine(34) biosynthetic process"/>
    <property type="evidence" value="ECO:0007669"/>
    <property type="project" value="UniProtKB-KW"/>
</dbReference>
<dbReference type="PANTHER" id="PTHR12589:SF7">
    <property type="entry name" value="6-PYRUVOYL TETRAHYDROBIOPTERIN SYNTHASE"/>
    <property type="match status" value="1"/>
</dbReference>
<evidence type="ECO:0000256" key="4">
    <source>
        <dbReference type="ARBA" id="ARBA00022723"/>
    </source>
</evidence>
<comment type="caution">
    <text evidence="11">The sequence shown here is derived from an EMBL/GenBank/DDBJ whole genome shotgun (WGS) entry which is preliminary data.</text>
</comment>
<dbReference type="UniPathway" id="UPA00391"/>
<dbReference type="Proteomes" id="UP000221024">
    <property type="component" value="Unassembled WGS sequence"/>
</dbReference>
<feature type="binding site" evidence="10">
    <location>
        <position position="17"/>
    </location>
    <ligand>
        <name>Zn(2+)</name>
        <dbReference type="ChEBI" id="CHEBI:29105"/>
    </ligand>
</feature>
<evidence type="ECO:0000256" key="2">
    <source>
        <dbReference type="ARBA" id="ARBA00008900"/>
    </source>
</evidence>
<reference evidence="11 12" key="1">
    <citation type="submission" date="2017-10" db="EMBL/GenBank/DDBJ databases">
        <title>Draft genome of Longimonas halophila.</title>
        <authorList>
            <person name="Goh K.M."/>
            <person name="Shamsir M.S."/>
            <person name="Lim S.W."/>
        </authorList>
    </citation>
    <scope>NUCLEOTIDE SEQUENCE [LARGE SCALE GENOMIC DNA]</scope>
    <source>
        <strain evidence="11 12">KCTC 42399</strain>
    </source>
</reference>
<dbReference type="RefSeq" id="WP_098061374.1">
    <property type="nucleotide sequence ID" value="NZ_PDEP01000003.1"/>
</dbReference>
<keyword evidence="8" id="KW-0671">Queuosine biosynthesis</keyword>
<evidence type="ECO:0000256" key="5">
    <source>
        <dbReference type="ARBA" id="ARBA00022833"/>
    </source>
</evidence>
<evidence type="ECO:0000313" key="11">
    <source>
        <dbReference type="EMBL" id="PEN08335.1"/>
    </source>
</evidence>
<proteinExistence type="inferred from homology"/>
<comment type="pathway">
    <text evidence="1 8">Purine metabolism; 7-cyano-7-deazaguanine biosynthesis.</text>
</comment>
<dbReference type="EC" id="4.-.-.-" evidence="8"/>
<keyword evidence="4 8" id="KW-0479">Metal-binding</keyword>
<keyword evidence="6 8" id="KW-0456">Lyase</keyword>
<feature type="binding site" evidence="10">
    <location>
        <position position="42"/>
    </location>
    <ligand>
        <name>Zn(2+)</name>
        <dbReference type="ChEBI" id="CHEBI:29105"/>
    </ligand>
</feature>
<accession>A0A2H3NNK4</accession>
<evidence type="ECO:0000256" key="6">
    <source>
        <dbReference type="ARBA" id="ARBA00023239"/>
    </source>
</evidence>
<feature type="active site" description="Proton acceptor" evidence="9">
    <location>
        <position position="36"/>
    </location>
</feature>
<sequence>MPPTVYVTRKTHFNAAHRLHNPEKSDAWNEDVFGACNHPNWHGHNYELEVTVAGVPDPDTGYVIDLGQLKAILHERIIDKVDHKNLNLDVEFMDGIIPSTENFVVAIWNELEGTLPGGTLHRIRLYETPRNFAEYRGESS</sequence>
<evidence type="ECO:0000256" key="9">
    <source>
        <dbReference type="PIRSR" id="PIRSR006113-1"/>
    </source>
</evidence>
<dbReference type="PANTHER" id="PTHR12589">
    <property type="entry name" value="PYRUVOYL TETRAHYDROBIOPTERIN SYNTHASE"/>
    <property type="match status" value="1"/>
</dbReference>
<evidence type="ECO:0000256" key="7">
    <source>
        <dbReference type="ARBA" id="ARBA00048807"/>
    </source>
</evidence>
<evidence type="ECO:0000256" key="3">
    <source>
        <dbReference type="ARBA" id="ARBA00018141"/>
    </source>
</evidence>
<dbReference type="InterPro" id="IPR007115">
    <property type="entry name" value="6-PTP_synth/QueD"/>
</dbReference>
<dbReference type="GO" id="GO:0070497">
    <property type="term" value="F:6-carboxytetrahydropterin synthase activity"/>
    <property type="evidence" value="ECO:0007669"/>
    <property type="project" value="UniProtKB-EC"/>
</dbReference>
<dbReference type="SUPFAM" id="SSF55620">
    <property type="entry name" value="Tetrahydrobiopterin biosynthesis enzymes-like"/>
    <property type="match status" value="1"/>
</dbReference>
<feature type="binding site" evidence="10">
    <location>
        <position position="44"/>
    </location>
    <ligand>
        <name>Zn(2+)</name>
        <dbReference type="ChEBI" id="CHEBI:29105"/>
    </ligand>
</feature>
<comment type="cofactor">
    <cofactor evidence="8 10">
        <name>Zn(2+)</name>
        <dbReference type="ChEBI" id="CHEBI:29105"/>
    </cofactor>
    <text evidence="8 10">Binds 1 zinc ion per subunit.</text>
</comment>
<feature type="active site" description="Charge relay system" evidence="9">
    <location>
        <position position="127"/>
    </location>
</feature>
<protein>
    <recommendedName>
        <fullName evidence="3 8">6-carboxy-5,6,7,8-tetrahydropterin synthase</fullName>
        <ecNumber evidence="8">4.-.-.-</ecNumber>
    </recommendedName>
</protein>
<dbReference type="OrthoDB" id="9804698at2"/>
<evidence type="ECO:0000256" key="1">
    <source>
        <dbReference type="ARBA" id="ARBA00005061"/>
    </source>
</evidence>
<dbReference type="FunFam" id="3.30.479.10:FF:000003">
    <property type="entry name" value="6-pyruvoyl tetrahydrobiopterin synthase"/>
    <property type="match status" value="1"/>
</dbReference>
<dbReference type="Gene3D" id="3.30.479.10">
    <property type="entry name" value="6-pyruvoyl tetrahydropterin synthase/QueD"/>
    <property type="match status" value="1"/>
</dbReference>
<keyword evidence="12" id="KW-1185">Reference proteome</keyword>
<name>A0A2H3NNK4_9BACT</name>
<dbReference type="GO" id="GO:0046872">
    <property type="term" value="F:metal ion binding"/>
    <property type="evidence" value="ECO:0007669"/>
    <property type="project" value="UniProtKB-KW"/>
</dbReference>
<evidence type="ECO:0000256" key="8">
    <source>
        <dbReference type="PIRNR" id="PIRNR006113"/>
    </source>
</evidence>
<keyword evidence="5 8" id="KW-0862">Zinc</keyword>
<gene>
    <name evidence="11" type="ORF">CRI93_04260</name>
</gene>
<feature type="active site" description="Charge relay system" evidence="9">
    <location>
        <position position="83"/>
    </location>
</feature>
<comment type="catalytic activity">
    <reaction evidence="7 8">
        <text>7,8-dihydroneopterin 3'-triphosphate + H2O = 6-carboxy-5,6,7,8-tetrahydropterin + triphosphate + acetaldehyde + 2 H(+)</text>
        <dbReference type="Rhea" id="RHEA:27966"/>
        <dbReference type="ChEBI" id="CHEBI:15343"/>
        <dbReference type="ChEBI" id="CHEBI:15377"/>
        <dbReference type="ChEBI" id="CHEBI:15378"/>
        <dbReference type="ChEBI" id="CHEBI:18036"/>
        <dbReference type="ChEBI" id="CHEBI:58462"/>
        <dbReference type="ChEBI" id="CHEBI:61032"/>
        <dbReference type="EC" id="4.1.2.50"/>
    </reaction>
</comment>
<evidence type="ECO:0000256" key="10">
    <source>
        <dbReference type="PIRSR" id="PIRSR006113-2"/>
    </source>
</evidence>